<dbReference type="AlphaFoldDB" id="A0AAN7PP41"/>
<proteinExistence type="predicted"/>
<protein>
    <recommendedName>
        <fullName evidence="1">MADF domain-containing protein</fullName>
    </recommendedName>
</protein>
<accession>A0AAN7PP41</accession>
<dbReference type="Pfam" id="PF10545">
    <property type="entry name" value="MADF_DNA_bdg"/>
    <property type="match status" value="1"/>
</dbReference>
<gene>
    <name evidence="2" type="ORF">RN001_003697</name>
</gene>
<dbReference type="GO" id="GO:0006357">
    <property type="term" value="P:regulation of transcription by RNA polymerase II"/>
    <property type="evidence" value="ECO:0007669"/>
    <property type="project" value="TreeGrafter"/>
</dbReference>
<dbReference type="InterPro" id="IPR039353">
    <property type="entry name" value="TF_Adf1"/>
</dbReference>
<dbReference type="GO" id="GO:0005667">
    <property type="term" value="C:transcription regulator complex"/>
    <property type="evidence" value="ECO:0007669"/>
    <property type="project" value="TreeGrafter"/>
</dbReference>
<sequence length="499" mass="57129">MKTKFANLKTTFMQEFRKYKESFKSGIGTEDIYTPTLWYFEEIKYVAEHNEIQQAYDLIGTIEDVADDDEAGLEDDSCKGNTTSNDIEDTMVWEGTVEELATLGNSATPRNKLIKRIANSGYLNVYLKSANSAISDMRATVIQNAAAKKPKVKHLGNGADELTFTDVEQVWGKDSAKGAEEQYKKPTRIQEYCHQEHFDTLLKCEPRSALAIFAGGREPLNTLQLLSDNSSPYNLPVTSTESTSFIVNMKGYASAEDLFENVKRCNKVDHVLQKLIFPTTEFHRQQVLINKQEFVELLISLILIRPPLWDSRLPLPQRSKTIRDKLWAEISEQFGEQEEYSIEVLMKKWRNLRDTYVRLKGEYDSYVPSGSANKKKKRTWEFYDQMGFLNDTLNYRNLVNIFMLYSSTTTNLAKLSSASSSGDEYKKRKEKPNSTDVAIIDAINRINSPATSIETASIEDVNPICLRISQILKFMPQRERTDLEIKLLQLTFETAKDYL</sequence>
<dbReference type="PANTHER" id="PTHR12243">
    <property type="entry name" value="MADF DOMAIN TRANSCRIPTION FACTOR"/>
    <property type="match status" value="1"/>
</dbReference>
<organism evidence="2 3">
    <name type="scientific">Aquatica leii</name>
    <dbReference type="NCBI Taxonomy" id="1421715"/>
    <lineage>
        <taxon>Eukaryota</taxon>
        <taxon>Metazoa</taxon>
        <taxon>Ecdysozoa</taxon>
        <taxon>Arthropoda</taxon>
        <taxon>Hexapoda</taxon>
        <taxon>Insecta</taxon>
        <taxon>Pterygota</taxon>
        <taxon>Neoptera</taxon>
        <taxon>Endopterygota</taxon>
        <taxon>Coleoptera</taxon>
        <taxon>Polyphaga</taxon>
        <taxon>Elateriformia</taxon>
        <taxon>Elateroidea</taxon>
        <taxon>Lampyridae</taxon>
        <taxon>Luciolinae</taxon>
        <taxon>Aquatica</taxon>
    </lineage>
</organism>
<dbReference type="InterPro" id="IPR006578">
    <property type="entry name" value="MADF-dom"/>
</dbReference>
<evidence type="ECO:0000313" key="3">
    <source>
        <dbReference type="Proteomes" id="UP001353858"/>
    </source>
</evidence>
<feature type="domain" description="MADF" evidence="1">
    <location>
        <begin position="297"/>
        <end position="394"/>
    </location>
</feature>
<dbReference type="PROSITE" id="PS51029">
    <property type="entry name" value="MADF"/>
    <property type="match status" value="1"/>
</dbReference>
<dbReference type="GO" id="GO:0005634">
    <property type="term" value="C:nucleus"/>
    <property type="evidence" value="ECO:0007669"/>
    <property type="project" value="TreeGrafter"/>
</dbReference>
<evidence type="ECO:0000259" key="1">
    <source>
        <dbReference type="PROSITE" id="PS51029"/>
    </source>
</evidence>
<dbReference type="EMBL" id="JARPUR010000001">
    <property type="protein sequence ID" value="KAK4887426.1"/>
    <property type="molecule type" value="Genomic_DNA"/>
</dbReference>
<reference evidence="3" key="1">
    <citation type="submission" date="2023-01" db="EMBL/GenBank/DDBJ databases">
        <title>Key to firefly adult light organ development and bioluminescence: homeobox transcription factors regulate luciferase expression and transportation to peroxisome.</title>
        <authorList>
            <person name="Fu X."/>
        </authorList>
    </citation>
    <scope>NUCLEOTIDE SEQUENCE [LARGE SCALE GENOMIC DNA]</scope>
</reference>
<name>A0AAN7PP41_9COLE</name>
<evidence type="ECO:0000313" key="2">
    <source>
        <dbReference type="EMBL" id="KAK4887426.1"/>
    </source>
</evidence>
<keyword evidence="3" id="KW-1185">Reference proteome</keyword>
<dbReference type="SMART" id="SM00595">
    <property type="entry name" value="MADF"/>
    <property type="match status" value="1"/>
</dbReference>
<comment type="caution">
    <text evidence="2">The sequence shown here is derived from an EMBL/GenBank/DDBJ whole genome shotgun (WGS) entry which is preliminary data.</text>
</comment>
<dbReference type="PANTHER" id="PTHR12243:SF67">
    <property type="entry name" value="COREPRESSOR OF PANGOLIN, ISOFORM A-RELATED"/>
    <property type="match status" value="1"/>
</dbReference>
<dbReference type="Proteomes" id="UP001353858">
    <property type="component" value="Unassembled WGS sequence"/>
</dbReference>